<dbReference type="GO" id="GO:0005524">
    <property type="term" value="F:ATP binding"/>
    <property type="evidence" value="ECO:0007669"/>
    <property type="project" value="InterPro"/>
</dbReference>
<evidence type="ECO:0000313" key="3">
    <source>
        <dbReference type="Proteomes" id="UP000243459"/>
    </source>
</evidence>
<dbReference type="EMBL" id="CM007387">
    <property type="protein sequence ID" value="ONK63718.1"/>
    <property type="molecule type" value="Genomic_DNA"/>
</dbReference>
<reference evidence="3" key="1">
    <citation type="journal article" date="2017" name="Nat. Commun.">
        <title>The asparagus genome sheds light on the origin and evolution of a young Y chromosome.</title>
        <authorList>
            <person name="Harkess A."/>
            <person name="Zhou J."/>
            <person name="Xu C."/>
            <person name="Bowers J.E."/>
            <person name="Van der Hulst R."/>
            <person name="Ayyampalayam S."/>
            <person name="Mercati F."/>
            <person name="Riccardi P."/>
            <person name="McKain M.R."/>
            <person name="Kakrana A."/>
            <person name="Tang H."/>
            <person name="Ray J."/>
            <person name="Groenendijk J."/>
            <person name="Arikit S."/>
            <person name="Mathioni S.M."/>
            <person name="Nakano M."/>
            <person name="Shan H."/>
            <person name="Telgmann-Rauber A."/>
            <person name="Kanno A."/>
            <person name="Yue Z."/>
            <person name="Chen H."/>
            <person name="Li W."/>
            <person name="Chen Y."/>
            <person name="Xu X."/>
            <person name="Zhang Y."/>
            <person name="Luo S."/>
            <person name="Chen H."/>
            <person name="Gao J."/>
            <person name="Mao Z."/>
            <person name="Pires J.C."/>
            <person name="Luo M."/>
            <person name="Kudrna D."/>
            <person name="Wing R.A."/>
            <person name="Meyers B.C."/>
            <person name="Yi K."/>
            <person name="Kong H."/>
            <person name="Lavrijsen P."/>
            <person name="Sunseri F."/>
            <person name="Falavigna A."/>
            <person name="Ye Y."/>
            <person name="Leebens-Mack J.H."/>
            <person name="Chen G."/>
        </authorList>
    </citation>
    <scope>NUCLEOTIDE SEQUENCE [LARGE SCALE GENOMIC DNA]</scope>
    <source>
        <strain evidence="3">cv. DH0086</strain>
    </source>
</reference>
<feature type="domain" description="ATPase AAA-type core" evidence="1">
    <location>
        <begin position="14"/>
        <end position="61"/>
    </location>
</feature>
<sequence>LKELVEYDTHPPPGASDETIRGCFEEAYRTTPSIILIDEIDAITSKRENVQRSLTKLCNLLPMRYQSSLTELWRLVNQTKNHLAQNNTKMKRRQPSQAKRYTAQLMING</sequence>
<dbReference type="InterPro" id="IPR003959">
    <property type="entry name" value="ATPase_AAA_core"/>
</dbReference>
<name>A0A5P1ECX1_ASPOF</name>
<protein>
    <recommendedName>
        <fullName evidence="1">ATPase AAA-type core domain-containing protein</fullName>
    </recommendedName>
</protein>
<keyword evidence="3" id="KW-1185">Reference proteome</keyword>
<organism evidence="2 3">
    <name type="scientific">Asparagus officinalis</name>
    <name type="common">Garden asparagus</name>
    <dbReference type="NCBI Taxonomy" id="4686"/>
    <lineage>
        <taxon>Eukaryota</taxon>
        <taxon>Viridiplantae</taxon>
        <taxon>Streptophyta</taxon>
        <taxon>Embryophyta</taxon>
        <taxon>Tracheophyta</taxon>
        <taxon>Spermatophyta</taxon>
        <taxon>Magnoliopsida</taxon>
        <taxon>Liliopsida</taxon>
        <taxon>Asparagales</taxon>
        <taxon>Asparagaceae</taxon>
        <taxon>Asparagoideae</taxon>
        <taxon>Asparagus</taxon>
    </lineage>
</organism>
<accession>A0A5P1ECX1</accession>
<evidence type="ECO:0000259" key="1">
    <source>
        <dbReference type="Pfam" id="PF00004"/>
    </source>
</evidence>
<dbReference type="Pfam" id="PF00004">
    <property type="entry name" value="AAA"/>
    <property type="match status" value="1"/>
</dbReference>
<dbReference type="InterPro" id="IPR055278">
    <property type="entry name" value="CDC48c"/>
</dbReference>
<feature type="non-terminal residue" evidence="2">
    <location>
        <position position="1"/>
    </location>
</feature>
<evidence type="ECO:0000313" key="2">
    <source>
        <dbReference type="EMBL" id="ONK63718.1"/>
    </source>
</evidence>
<dbReference type="SUPFAM" id="SSF52540">
    <property type="entry name" value="P-loop containing nucleoside triphosphate hydrolases"/>
    <property type="match status" value="1"/>
</dbReference>
<dbReference type="AlphaFoldDB" id="A0A5P1ECX1"/>
<dbReference type="PANTHER" id="PTHR48470">
    <property type="entry name" value="CELL DIVISION CONTROL PROTEIN 48 C ISOFORM 1"/>
    <property type="match status" value="1"/>
</dbReference>
<dbReference type="GO" id="GO:0016887">
    <property type="term" value="F:ATP hydrolysis activity"/>
    <property type="evidence" value="ECO:0007669"/>
    <property type="project" value="InterPro"/>
</dbReference>
<dbReference type="PANTHER" id="PTHR48470:SF1">
    <property type="entry name" value="CELL DIVISION CONTROL PROTEIN 48 C ISOFORM 1"/>
    <property type="match status" value="1"/>
</dbReference>
<proteinExistence type="predicted"/>
<gene>
    <name evidence="2" type="ORF">A4U43_C07F18160</name>
</gene>
<dbReference type="InterPro" id="IPR027417">
    <property type="entry name" value="P-loop_NTPase"/>
</dbReference>
<dbReference type="Proteomes" id="UP000243459">
    <property type="component" value="Chromosome 7"/>
</dbReference>
<dbReference type="Gene3D" id="3.40.50.300">
    <property type="entry name" value="P-loop containing nucleotide triphosphate hydrolases"/>
    <property type="match status" value="1"/>
</dbReference>